<comment type="caution">
    <text evidence="2">The sequence shown here is derived from an EMBL/GenBank/DDBJ whole genome shotgun (WGS) entry which is preliminary data.</text>
</comment>
<evidence type="ECO:0000313" key="2">
    <source>
        <dbReference type="EMBL" id="RTQ53285.1"/>
    </source>
</evidence>
<sequence length="79" mass="8330">MTGKQLNPFVDVLATCRGDRRYRGEVAAEDCLLVGVLAGELRVVQAHHTHTGGPGSLAFSCRPFAPTRGPSNPGRKSAA</sequence>
<name>A0A3S0HC66_9BACT</name>
<dbReference type="OrthoDB" id="4480133at2"/>
<keyword evidence="3" id="KW-1185">Reference proteome</keyword>
<proteinExistence type="predicted"/>
<dbReference type="Proteomes" id="UP000282184">
    <property type="component" value="Unassembled WGS sequence"/>
</dbReference>
<evidence type="ECO:0000256" key="1">
    <source>
        <dbReference type="SAM" id="MobiDB-lite"/>
    </source>
</evidence>
<feature type="region of interest" description="Disordered" evidence="1">
    <location>
        <begin position="49"/>
        <end position="79"/>
    </location>
</feature>
<organism evidence="2 3">
    <name type="scientific">Hymenobacter gummosus</name>
    <dbReference type="NCBI Taxonomy" id="1776032"/>
    <lineage>
        <taxon>Bacteria</taxon>
        <taxon>Pseudomonadati</taxon>
        <taxon>Bacteroidota</taxon>
        <taxon>Cytophagia</taxon>
        <taxon>Cytophagales</taxon>
        <taxon>Hymenobacteraceae</taxon>
        <taxon>Hymenobacter</taxon>
    </lineage>
</organism>
<dbReference type="EMBL" id="RXOF01000001">
    <property type="protein sequence ID" value="RTQ53285.1"/>
    <property type="molecule type" value="Genomic_DNA"/>
</dbReference>
<dbReference type="RefSeq" id="WP_126691211.1">
    <property type="nucleotide sequence ID" value="NZ_RXOF01000001.1"/>
</dbReference>
<gene>
    <name evidence="2" type="ORF">EJV47_00675</name>
</gene>
<reference evidence="2 3" key="1">
    <citation type="submission" date="2018-12" db="EMBL/GenBank/DDBJ databases">
        <title>Hymenobacter gummosus sp. nov., isolated from a spring.</title>
        <authorList>
            <person name="Nie L."/>
        </authorList>
    </citation>
    <scope>NUCLEOTIDE SEQUENCE [LARGE SCALE GENOMIC DNA]</scope>
    <source>
        <strain evidence="2 3">KCTC 52166</strain>
    </source>
</reference>
<protein>
    <submittedName>
        <fullName evidence="2">Uncharacterized protein</fullName>
    </submittedName>
</protein>
<dbReference type="AlphaFoldDB" id="A0A3S0HC66"/>
<accession>A0A3S0HC66</accession>
<evidence type="ECO:0000313" key="3">
    <source>
        <dbReference type="Proteomes" id="UP000282184"/>
    </source>
</evidence>